<feature type="region of interest" description="Disordered" evidence="1">
    <location>
        <begin position="1"/>
        <end position="24"/>
    </location>
</feature>
<evidence type="ECO:0000313" key="4">
    <source>
        <dbReference type="Proteomes" id="UP001154114"/>
    </source>
</evidence>
<name>A0A9P0BMF1_CHRIL</name>
<keyword evidence="4" id="KW-1185">Reference proteome</keyword>
<proteinExistence type="predicted"/>
<feature type="transmembrane region" description="Helical" evidence="2">
    <location>
        <begin position="67"/>
        <end position="85"/>
    </location>
</feature>
<dbReference type="EMBL" id="LR824017">
    <property type="protein sequence ID" value="CAH0585795.1"/>
    <property type="molecule type" value="Genomic_DNA"/>
</dbReference>
<keyword evidence="2" id="KW-0812">Transmembrane</keyword>
<gene>
    <name evidence="3" type="ORF">CINC_LOCUS3072</name>
</gene>
<reference evidence="3" key="1">
    <citation type="submission" date="2021-12" db="EMBL/GenBank/DDBJ databases">
        <authorList>
            <person name="King R."/>
        </authorList>
    </citation>
    <scope>NUCLEOTIDE SEQUENCE</scope>
</reference>
<sequence length="109" mass="12032">MRAGFGTWAARPGGAAPNTGLPPAQPSLVTPCVHRPPVRQQNTDNGNTFISQKLYLKHYLSTKRSQLSLSVNSIVLLCLFLYFYFSTINATKHLANYAYNPATSVLHHT</sequence>
<evidence type="ECO:0000256" key="1">
    <source>
        <dbReference type="SAM" id="MobiDB-lite"/>
    </source>
</evidence>
<keyword evidence="2" id="KW-0472">Membrane</keyword>
<accession>A0A9P0BMF1</accession>
<protein>
    <submittedName>
        <fullName evidence="3">Uncharacterized protein</fullName>
    </submittedName>
</protein>
<keyword evidence="2" id="KW-1133">Transmembrane helix</keyword>
<evidence type="ECO:0000313" key="3">
    <source>
        <dbReference type="EMBL" id="CAH0585795.1"/>
    </source>
</evidence>
<dbReference type="Proteomes" id="UP001154114">
    <property type="component" value="Chromosome 14"/>
</dbReference>
<evidence type="ECO:0000256" key="2">
    <source>
        <dbReference type="SAM" id="Phobius"/>
    </source>
</evidence>
<organism evidence="3 4">
    <name type="scientific">Chrysodeixis includens</name>
    <name type="common">Soybean looper</name>
    <name type="synonym">Pseudoplusia includens</name>
    <dbReference type="NCBI Taxonomy" id="689277"/>
    <lineage>
        <taxon>Eukaryota</taxon>
        <taxon>Metazoa</taxon>
        <taxon>Ecdysozoa</taxon>
        <taxon>Arthropoda</taxon>
        <taxon>Hexapoda</taxon>
        <taxon>Insecta</taxon>
        <taxon>Pterygota</taxon>
        <taxon>Neoptera</taxon>
        <taxon>Endopterygota</taxon>
        <taxon>Lepidoptera</taxon>
        <taxon>Glossata</taxon>
        <taxon>Ditrysia</taxon>
        <taxon>Noctuoidea</taxon>
        <taxon>Noctuidae</taxon>
        <taxon>Plusiinae</taxon>
        <taxon>Chrysodeixis</taxon>
    </lineage>
</organism>
<dbReference type="AlphaFoldDB" id="A0A9P0BMF1"/>